<reference evidence="2" key="1">
    <citation type="journal article" date="2022" name="Viruses">
        <title>Isolation of novel Xanthomonas phages for the plant pathogens X. translucens and X. campestris.</title>
        <authorList>
            <person name="Erdrich S.H."/>
            <person name="Sharma V."/>
            <person name="Schurr U."/>
            <person name="Arsova B."/>
            <person name="Frunzke J."/>
        </authorList>
    </citation>
    <scope>NUCLEOTIDE SEQUENCE</scope>
</reference>
<proteinExistence type="predicted"/>
<keyword evidence="3" id="KW-1185">Reference proteome</keyword>
<keyword evidence="1" id="KW-1133">Transmembrane helix</keyword>
<gene>
    <name evidence="2" type="ORF">Langgrundblatt2_BL20027</name>
</gene>
<evidence type="ECO:0000313" key="3">
    <source>
        <dbReference type="Proteomes" id="UP001056424"/>
    </source>
</evidence>
<protein>
    <submittedName>
        <fullName evidence="2">Rz protein</fullName>
    </submittedName>
</protein>
<feature type="transmembrane region" description="Helical" evidence="1">
    <location>
        <begin position="12"/>
        <end position="31"/>
    </location>
</feature>
<accession>A0A9E7E1G9</accession>
<sequence length="105" mass="11533">MIQAWLAKKGAQLWALLAAVGAALLVVFGFYQNAKRKGALDANEKHAKAEVERIDGEAVRKVENAQAQAATEVETIKVAKDETDKVNRLDNGDAANKLRDEWSRD</sequence>
<organism evidence="2 3">
    <name type="scientific">Xanthomonas phage Langgrundblatt2</name>
    <dbReference type="NCBI Taxonomy" id="2939129"/>
    <lineage>
        <taxon>Viruses</taxon>
        <taxon>Duplodnaviria</taxon>
        <taxon>Heunggongvirae</taxon>
        <taxon>Uroviricota</taxon>
        <taxon>Caudoviricetes</taxon>
        <taxon>Stanbaylleyvirinae</taxon>
        <taxon>Shirevirus</taxon>
        <taxon>Shirevirus langgrundblatt2</taxon>
    </lineage>
</organism>
<keyword evidence="1" id="KW-0472">Membrane</keyword>
<name>A0A9E7E1G9_9CAUD</name>
<keyword evidence="1" id="KW-0812">Transmembrane</keyword>
<dbReference type="EMBL" id="ON189043">
    <property type="protein sequence ID" value="URA06858.1"/>
    <property type="molecule type" value="Genomic_DNA"/>
</dbReference>
<evidence type="ECO:0000256" key="1">
    <source>
        <dbReference type="SAM" id="Phobius"/>
    </source>
</evidence>
<evidence type="ECO:0000313" key="2">
    <source>
        <dbReference type="EMBL" id="URA06858.1"/>
    </source>
</evidence>
<dbReference type="Proteomes" id="UP001056424">
    <property type="component" value="Segment"/>
</dbReference>